<keyword evidence="10" id="KW-1185">Reference proteome</keyword>
<organism evidence="10 11">
    <name type="scientific">Panagrolaimus superbus</name>
    <dbReference type="NCBI Taxonomy" id="310955"/>
    <lineage>
        <taxon>Eukaryota</taxon>
        <taxon>Metazoa</taxon>
        <taxon>Ecdysozoa</taxon>
        <taxon>Nematoda</taxon>
        <taxon>Chromadorea</taxon>
        <taxon>Rhabditida</taxon>
        <taxon>Tylenchina</taxon>
        <taxon>Panagrolaimomorpha</taxon>
        <taxon>Panagrolaimoidea</taxon>
        <taxon>Panagrolaimidae</taxon>
        <taxon>Panagrolaimus</taxon>
    </lineage>
</organism>
<keyword evidence="6 8" id="KW-0508">mRNA splicing</keyword>
<dbReference type="InterPro" id="IPR021715">
    <property type="entry name" value="Slu7_dom"/>
</dbReference>
<evidence type="ECO:0000256" key="3">
    <source>
        <dbReference type="ARBA" id="ARBA00021377"/>
    </source>
</evidence>
<accession>A0A914Y180</accession>
<comment type="similarity">
    <text evidence="2 8">Belongs to the SLU7 family.</text>
</comment>
<evidence type="ECO:0000259" key="9">
    <source>
        <dbReference type="Pfam" id="PF11708"/>
    </source>
</evidence>
<keyword evidence="7 8" id="KW-0539">Nucleus</keyword>
<evidence type="ECO:0000256" key="2">
    <source>
        <dbReference type="ARBA" id="ARBA00007203"/>
    </source>
</evidence>
<name>A0A914Y180_9BILA</name>
<dbReference type="GO" id="GO:0000398">
    <property type="term" value="P:mRNA splicing, via spliceosome"/>
    <property type="evidence" value="ECO:0007669"/>
    <property type="project" value="UniProtKB-UniRule"/>
</dbReference>
<dbReference type="PANTHER" id="PTHR12942:SF2">
    <property type="entry name" value="PRE-MRNA-SPLICING FACTOR SLU7"/>
    <property type="match status" value="1"/>
</dbReference>
<evidence type="ECO:0000256" key="7">
    <source>
        <dbReference type="ARBA" id="ARBA00023242"/>
    </source>
</evidence>
<evidence type="ECO:0000313" key="11">
    <source>
        <dbReference type="WBParaSite" id="PSU_v2.g11591.t1"/>
    </source>
</evidence>
<evidence type="ECO:0000256" key="5">
    <source>
        <dbReference type="ARBA" id="ARBA00022728"/>
    </source>
</evidence>
<protein>
    <recommendedName>
        <fullName evidence="3 8">Pre-mRNA-splicing factor SLU7</fullName>
    </recommendedName>
</protein>
<dbReference type="GO" id="GO:0005681">
    <property type="term" value="C:spliceosomal complex"/>
    <property type="evidence" value="ECO:0007669"/>
    <property type="project" value="UniProtKB-UniRule"/>
</dbReference>
<keyword evidence="5 8" id="KW-0747">Spliceosome</keyword>
<comment type="subunit">
    <text evidence="8">Associated with the spliceosome.</text>
</comment>
<evidence type="ECO:0000256" key="4">
    <source>
        <dbReference type="ARBA" id="ARBA00022664"/>
    </source>
</evidence>
<dbReference type="InterPro" id="IPR039974">
    <property type="entry name" value="Splicing_factor_SLU7"/>
</dbReference>
<dbReference type="Pfam" id="PF11708">
    <property type="entry name" value="Slu7"/>
    <property type="match status" value="1"/>
</dbReference>
<dbReference type="Proteomes" id="UP000887577">
    <property type="component" value="Unplaced"/>
</dbReference>
<dbReference type="PANTHER" id="PTHR12942">
    <property type="entry name" value="STEP II SPLICING FACTOR SLU7"/>
    <property type="match status" value="1"/>
</dbReference>
<proteinExistence type="inferred from homology"/>
<reference evidence="11" key="1">
    <citation type="submission" date="2022-11" db="UniProtKB">
        <authorList>
            <consortium name="WormBaseParasite"/>
        </authorList>
    </citation>
    <scope>IDENTIFICATION</scope>
</reference>
<evidence type="ECO:0000256" key="8">
    <source>
        <dbReference type="RuleBase" id="RU367071"/>
    </source>
</evidence>
<sequence>MKNLLESYGGEEHLDAPAKELLLAQTENYVEYNRRGNVIKGEQRPLLKSKYEEDKLIGKMDNGGIDAVIHL</sequence>
<evidence type="ECO:0000256" key="6">
    <source>
        <dbReference type="ARBA" id="ARBA00023187"/>
    </source>
</evidence>
<dbReference type="GO" id="GO:0030628">
    <property type="term" value="F:pre-mRNA 3'-splice site binding"/>
    <property type="evidence" value="ECO:0007669"/>
    <property type="project" value="UniProtKB-UniRule"/>
</dbReference>
<keyword evidence="4 8" id="KW-0507">mRNA processing</keyword>
<evidence type="ECO:0000313" key="10">
    <source>
        <dbReference type="Proteomes" id="UP000887577"/>
    </source>
</evidence>
<dbReference type="WBParaSite" id="PSU_v2.g11591.t1">
    <property type="protein sequence ID" value="PSU_v2.g11591.t1"/>
    <property type="gene ID" value="PSU_v2.g11591"/>
</dbReference>
<comment type="subcellular location">
    <subcellularLocation>
        <location evidence="1 8">Nucleus</location>
    </subcellularLocation>
</comment>
<feature type="domain" description="Pre-mRNA-splicing factor SLU7" evidence="9">
    <location>
        <begin position="2"/>
        <end position="58"/>
    </location>
</feature>
<evidence type="ECO:0000256" key="1">
    <source>
        <dbReference type="ARBA" id="ARBA00004123"/>
    </source>
</evidence>
<dbReference type="AlphaFoldDB" id="A0A914Y180"/>
<comment type="function">
    <text evidence="8">Involved in pre-mRNA splicing.</text>
</comment>